<feature type="region of interest" description="Disordered" evidence="1">
    <location>
        <begin position="42"/>
        <end position="65"/>
    </location>
</feature>
<dbReference type="Proteomes" id="UP000275078">
    <property type="component" value="Unassembled WGS sequence"/>
</dbReference>
<evidence type="ECO:0000313" key="3">
    <source>
        <dbReference type="EMBL" id="RPA78053.1"/>
    </source>
</evidence>
<name>A0A3N4HW11_ASCIM</name>
<keyword evidence="2" id="KW-0812">Transmembrane</keyword>
<protein>
    <submittedName>
        <fullName evidence="3">Uncharacterized protein</fullName>
    </submittedName>
</protein>
<evidence type="ECO:0000313" key="4">
    <source>
        <dbReference type="Proteomes" id="UP000275078"/>
    </source>
</evidence>
<gene>
    <name evidence="3" type="ORF">BJ508DRAFT_309542</name>
</gene>
<keyword evidence="2" id="KW-0472">Membrane</keyword>
<evidence type="ECO:0000256" key="1">
    <source>
        <dbReference type="SAM" id="MobiDB-lite"/>
    </source>
</evidence>
<feature type="compositionally biased region" description="Basic and acidic residues" evidence="1">
    <location>
        <begin position="42"/>
        <end position="52"/>
    </location>
</feature>
<dbReference type="EMBL" id="ML119716">
    <property type="protein sequence ID" value="RPA78053.1"/>
    <property type="molecule type" value="Genomic_DNA"/>
</dbReference>
<keyword evidence="2" id="KW-1133">Transmembrane helix</keyword>
<sequence length="318" mass="36119">MTFCMSFSVPFSVPFSMLFLYLVGRRSSSKLHLPPGPINLKRPDPVVIRRDPPPSPSPYIEGENHPPPFNPHAQAAPGNYVLNAYNLRTFEALLSLEEFLQDPLSTWFHHSNHADRHIEWLSSSSVGPDVSQDFIHLLLKLRSFISLLDENRYVRRETVRAKRIKLKAINMILCVGKESHVYFDMFAGTRHVSGCEECDSPASTWMDNVMFNSYEFVPYKVRAGRSYKLAEFIRAGGISLDEKGIKIFTDEIRIFRPEKLWLLYTALCSFYRALADDVAPMIGAFGTGSNKTPEDLQACQLLFRSLAQLFMALSNAVC</sequence>
<dbReference type="AlphaFoldDB" id="A0A3N4HW11"/>
<keyword evidence="4" id="KW-1185">Reference proteome</keyword>
<reference evidence="3 4" key="1">
    <citation type="journal article" date="2018" name="Nat. Ecol. Evol.">
        <title>Pezizomycetes genomes reveal the molecular basis of ectomycorrhizal truffle lifestyle.</title>
        <authorList>
            <person name="Murat C."/>
            <person name="Payen T."/>
            <person name="Noel B."/>
            <person name="Kuo A."/>
            <person name="Morin E."/>
            <person name="Chen J."/>
            <person name="Kohler A."/>
            <person name="Krizsan K."/>
            <person name="Balestrini R."/>
            <person name="Da Silva C."/>
            <person name="Montanini B."/>
            <person name="Hainaut M."/>
            <person name="Levati E."/>
            <person name="Barry K.W."/>
            <person name="Belfiori B."/>
            <person name="Cichocki N."/>
            <person name="Clum A."/>
            <person name="Dockter R.B."/>
            <person name="Fauchery L."/>
            <person name="Guy J."/>
            <person name="Iotti M."/>
            <person name="Le Tacon F."/>
            <person name="Lindquist E.A."/>
            <person name="Lipzen A."/>
            <person name="Malagnac F."/>
            <person name="Mello A."/>
            <person name="Molinier V."/>
            <person name="Miyauchi S."/>
            <person name="Poulain J."/>
            <person name="Riccioni C."/>
            <person name="Rubini A."/>
            <person name="Sitrit Y."/>
            <person name="Splivallo R."/>
            <person name="Traeger S."/>
            <person name="Wang M."/>
            <person name="Zifcakova L."/>
            <person name="Wipf D."/>
            <person name="Zambonelli A."/>
            <person name="Paolocci F."/>
            <person name="Nowrousian M."/>
            <person name="Ottonello S."/>
            <person name="Baldrian P."/>
            <person name="Spatafora J.W."/>
            <person name="Henrissat B."/>
            <person name="Nagy L.G."/>
            <person name="Aury J.M."/>
            <person name="Wincker P."/>
            <person name="Grigoriev I.V."/>
            <person name="Bonfante P."/>
            <person name="Martin F.M."/>
        </authorList>
    </citation>
    <scope>NUCLEOTIDE SEQUENCE [LARGE SCALE GENOMIC DNA]</scope>
    <source>
        <strain evidence="3 4">RN42</strain>
    </source>
</reference>
<accession>A0A3N4HW11</accession>
<proteinExistence type="predicted"/>
<evidence type="ECO:0000256" key="2">
    <source>
        <dbReference type="SAM" id="Phobius"/>
    </source>
</evidence>
<organism evidence="3 4">
    <name type="scientific">Ascobolus immersus RN42</name>
    <dbReference type="NCBI Taxonomy" id="1160509"/>
    <lineage>
        <taxon>Eukaryota</taxon>
        <taxon>Fungi</taxon>
        <taxon>Dikarya</taxon>
        <taxon>Ascomycota</taxon>
        <taxon>Pezizomycotina</taxon>
        <taxon>Pezizomycetes</taxon>
        <taxon>Pezizales</taxon>
        <taxon>Ascobolaceae</taxon>
        <taxon>Ascobolus</taxon>
    </lineage>
</organism>
<feature type="transmembrane region" description="Helical" evidence="2">
    <location>
        <begin position="6"/>
        <end position="24"/>
    </location>
</feature>